<dbReference type="OrthoDB" id="198735at2759"/>
<proteinExistence type="inferred from homology"/>
<dbReference type="PANTHER" id="PTHR13903:SF8">
    <property type="entry name" value="PIRIN"/>
    <property type="match status" value="1"/>
</dbReference>
<comment type="cofactor">
    <cofactor evidence="4">
        <name>Fe cation</name>
        <dbReference type="ChEBI" id="CHEBI:24875"/>
    </cofactor>
    <text evidence="4">Binds 1 Fe cation per subunit.</text>
</comment>
<feature type="binding site" evidence="4">
    <location>
        <position position="103"/>
    </location>
    <ligand>
        <name>Fe cation</name>
        <dbReference type="ChEBI" id="CHEBI:24875"/>
    </ligand>
</feature>
<feature type="binding site" evidence="4">
    <location>
        <position position="147"/>
    </location>
    <ligand>
        <name>Fe cation</name>
        <dbReference type="ChEBI" id="CHEBI:24875"/>
    </ligand>
</feature>
<evidence type="ECO:0000313" key="8">
    <source>
        <dbReference type="Proteomes" id="UP000827889"/>
    </source>
</evidence>
<dbReference type="Gene3D" id="2.60.120.10">
    <property type="entry name" value="Jelly Rolls"/>
    <property type="match status" value="2"/>
</dbReference>
<feature type="binding site" evidence="4">
    <location>
        <position position="105"/>
    </location>
    <ligand>
        <name>Fe cation</name>
        <dbReference type="ChEBI" id="CHEBI:24875"/>
    </ligand>
</feature>
<dbReference type="InterPro" id="IPR012093">
    <property type="entry name" value="Pirin"/>
</dbReference>
<evidence type="ECO:0000259" key="6">
    <source>
        <dbReference type="Pfam" id="PF02678"/>
    </source>
</evidence>
<reference evidence="9" key="1">
    <citation type="submission" date="2025-08" db="UniProtKB">
        <authorList>
            <consortium name="RefSeq"/>
        </authorList>
    </citation>
    <scope>IDENTIFICATION</scope>
    <source>
        <tissue evidence="9">Leaf</tissue>
    </source>
</reference>
<dbReference type="FunFam" id="2.60.120.10:FF:000055">
    <property type="entry name" value="pirin"/>
    <property type="match status" value="1"/>
</dbReference>
<gene>
    <name evidence="9" type="primary">LOC115739323</name>
</gene>
<dbReference type="CDD" id="cd02247">
    <property type="entry name" value="cupin_pirin_C"/>
    <property type="match status" value="1"/>
</dbReference>
<evidence type="ECO:0000256" key="2">
    <source>
        <dbReference type="ARBA" id="ARBA00008416"/>
    </source>
</evidence>
<dbReference type="GO" id="GO:0005634">
    <property type="term" value="C:nucleus"/>
    <property type="evidence" value="ECO:0007669"/>
    <property type="project" value="UniProtKB-SubCell"/>
</dbReference>
<organism evidence="8 9">
    <name type="scientific">Rhodamnia argentea</name>
    <dbReference type="NCBI Taxonomy" id="178133"/>
    <lineage>
        <taxon>Eukaryota</taxon>
        <taxon>Viridiplantae</taxon>
        <taxon>Streptophyta</taxon>
        <taxon>Embryophyta</taxon>
        <taxon>Tracheophyta</taxon>
        <taxon>Spermatophyta</taxon>
        <taxon>Magnoliopsida</taxon>
        <taxon>eudicotyledons</taxon>
        <taxon>Gunneridae</taxon>
        <taxon>Pentapetalae</taxon>
        <taxon>rosids</taxon>
        <taxon>malvids</taxon>
        <taxon>Myrtales</taxon>
        <taxon>Myrtaceae</taxon>
        <taxon>Myrtoideae</taxon>
        <taxon>Myrteae</taxon>
        <taxon>Australasian group</taxon>
        <taxon>Rhodamnia</taxon>
    </lineage>
</organism>
<dbReference type="Pfam" id="PF02678">
    <property type="entry name" value="Pirin"/>
    <property type="match status" value="1"/>
</dbReference>
<dbReference type="PANTHER" id="PTHR13903">
    <property type="entry name" value="PIRIN-RELATED"/>
    <property type="match status" value="1"/>
</dbReference>
<keyword evidence="4" id="KW-0408">Iron</keyword>
<dbReference type="InterPro" id="IPR014710">
    <property type="entry name" value="RmlC-like_jellyroll"/>
</dbReference>
<dbReference type="RefSeq" id="XP_030528224.1">
    <property type="nucleotide sequence ID" value="XM_030672364.2"/>
</dbReference>
<evidence type="ECO:0000256" key="1">
    <source>
        <dbReference type="ARBA" id="ARBA00004123"/>
    </source>
</evidence>
<comment type="subcellular location">
    <subcellularLocation>
        <location evidence="1">Nucleus</location>
    </subcellularLocation>
</comment>
<dbReference type="InterPro" id="IPR003829">
    <property type="entry name" value="Pirin_N_dom"/>
</dbReference>
<evidence type="ECO:0000256" key="4">
    <source>
        <dbReference type="PIRSR" id="PIRSR006232-1"/>
    </source>
</evidence>
<dbReference type="InterPro" id="IPR011051">
    <property type="entry name" value="RmlC_Cupin_sf"/>
</dbReference>
<evidence type="ECO:0000256" key="3">
    <source>
        <dbReference type="ARBA" id="ARBA00023242"/>
    </source>
</evidence>
<dbReference type="InterPro" id="IPR008778">
    <property type="entry name" value="Pirin_C_dom"/>
</dbReference>
<dbReference type="GeneID" id="115739323"/>
<keyword evidence="8" id="KW-1185">Reference proteome</keyword>
<dbReference type="AlphaFoldDB" id="A0A8B8P0Z4"/>
<accession>A0A8B8P0Z4</accession>
<protein>
    <submittedName>
        <fullName evidence="9">Pirin-like protein</fullName>
    </submittedName>
</protein>
<keyword evidence="4" id="KW-0479">Metal-binding</keyword>
<feature type="domain" description="Pirin C-terminal" evidence="7">
    <location>
        <begin position="217"/>
        <end position="322"/>
    </location>
</feature>
<dbReference type="Proteomes" id="UP000827889">
    <property type="component" value="Chromosome 10"/>
</dbReference>
<evidence type="ECO:0000256" key="5">
    <source>
        <dbReference type="RuleBase" id="RU003457"/>
    </source>
</evidence>
<dbReference type="KEGG" id="rarg:115739323"/>
<dbReference type="SUPFAM" id="SSF51182">
    <property type="entry name" value="RmlC-like cupins"/>
    <property type="match status" value="1"/>
</dbReference>
<feature type="binding site" evidence="4">
    <location>
        <position position="149"/>
    </location>
    <ligand>
        <name>Fe cation</name>
        <dbReference type="ChEBI" id="CHEBI:24875"/>
    </ligand>
</feature>
<evidence type="ECO:0000313" key="9">
    <source>
        <dbReference type="RefSeq" id="XP_030528224.1"/>
    </source>
</evidence>
<dbReference type="GO" id="GO:0046872">
    <property type="term" value="F:metal ion binding"/>
    <property type="evidence" value="ECO:0007669"/>
    <property type="project" value="UniProtKB-KW"/>
</dbReference>
<feature type="domain" description="Pirin N-terminal" evidence="6">
    <location>
        <begin position="71"/>
        <end position="164"/>
    </location>
</feature>
<comment type="similarity">
    <text evidence="2 5">Belongs to the pirin family.</text>
</comment>
<keyword evidence="3" id="KW-0539">Nucleus</keyword>
<dbReference type="PIRSF" id="PIRSF006232">
    <property type="entry name" value="Pirin"/>
    <property type="match status" value="1"/>
</dbReference>
<dbReference type="CDD" id="cd02909">
    <property type="entry name" value="cupin_pirin_N"/>
    <property type="match status" value="1"/>
</dbReference>
<dbReference type="Pfam" id="PF05726">
    <property type="entry name" value="Pirin_C"/>
    <property type="match status" value="1"/>
</dbReference>
<evidence type="ECO:0000259" key="7">
    <source>
        <dbReference type="Pfam" id="PF05726"/>
    </source>
</evidence>
<sequence length="335" mass="37094">MRLRARCHGRLLLMLLFLGIAHRLLLFHRLPSPSPALFRRSAMSGSHFSTPRMVVKRVLAKQQHEGQGAVVRRSIGRNELRNLDPFLMLDEFSVSPPAGFPDHPHRGFETVTYMLQGAFTHQDFAGNRGTIRTGDVQWMTAGRGIIHSEMPAAEGVNKGLQLWINLSSRDKMIEPRYQELLCEDIGTAEDDGVEVRVIAGEAMGVRSPVYTRTPTMYLDYTLKPGARMNQSIPESWTAFVYIVEGEGVFGSGDSSPVPAHNLLVLGPGDGVSVGNESSKPLRFLLIGGQPLNEPVVQHGPFVMNTPAQIDQAMDDYQHGKNGFEMAKYWTSRSVG</sequence>
<name>A0A8B8P0Z4_9MYRT</name>